<keyword evidence="4 6" id="KW-1133">Transmembrane helix</keyword>
<accession>A0A5U2Y2T8</accession>
<proteinExistence type="inferred from homology"/>
<dbReference type="InterPro" id="IPR030676">
    <property type="entry name" value="CitT-rel"/>
</dbReference>
<protein>
    <submittedName>
        <fullName evidence="7">DASS family sodium-coupled anion symporter</fullName>
    </submittedName>
</protein>
<comment type="caution">
    <text evidence="7">The sequence shown here is derived from an EMBL/GenBank/DDBJ whole genome shotgun (WGS) entry which is preliminary data.</text>
</comment>
<feature type="transmembrane region" description="Helical" evidence="6">
    <location>
        <begin position="412"/>
        <end position="438"/>
    </location>
</feature>
<keyword evidence="3 6" id="KW-0812">Transmembrane</keyword>
<feature type="transmembrane region" description="Helical" evidence="6">
    <location>
        <begin position="279"/>
        <end position="307"/>
    </location>
</feature>
<comment type="similarity">
    <text evidence="2">Belongs to the SLC13A/DASS transporter (TC 2.A.47) family. DIT1 subfamily.</text>
</comment>
<sequence length="497" mass="53330">MAEKKSQGVKWLPLILILVIAAGLWQLTPPSGLSAPAWHSAIIFVATIASIVAKVLPIGAVGIIGITVFALAYAAGDKTASGAITTALSELNSSLIWLIVVAFMIARGFIKTGLGRRIALQMIRLLGKRTLGLAYGLAFADLILSPAMPSNTARCGGVIYPIADSLARSFDSHPEDESRSKIGTFLITCIGNVNDVTAALFMTGYTGNLLAVKLAANAGVTLSWGSWFIAALLPCLVSFLIVPLLVYWLTRPEIKHTPDAPDLARKELAQMGSMTRGEWLMLATVGVLLVLWIFGSSLGVLLVLWIFGSSLGVDATTASFVGLSILLLSGVLTWEDVKSEKGAWDTLIWFAALLMMANQLKKLGFTSWFGNLIGDSIGSTMHGTSWIIILLLLNAAYFYTHYFFASGNAQIAALYAVFLGVGLHLNIPAAPMALMLAFTSSLYCSLTQYTHARGPILFGAGYVPTGVWWRTGFIISLFNQAVFLTVGLAWWKVLGLY</sequence>
<evidence type="ECO:0000313" key="7">
    <source>
        <dbReference type="EMBL" id="EBP2540090.1"/>
    </source>
</evidence>
<feature type="transmembrane region" description="Helical" evidence="6">
    <location>
        <begin position="33"/>
        <end position="53"/>
    </location>
</feature>
<feature type="transmembrane region" description="Helical" evidence="6">
    <location>
        <begin position="9"/>
        <end position="27"/>
    </location>
</feature>
<dbReference type="GO" id="GO:0016020">
    <property type="term" value="C:membrane"/>
    <property type="evidence" value="ECO:0007669"/>
    <property type="project" value="UniProtKB-SubCell"/>
</dbReference>
<dbReference type="InterPro" id="IPR001898">
    <property type="entry name" value="SLC13A/DASS"/>
</dbReference>
<feature type="transmembrane region" description="Helical" evidence="6">
    <location>
        <begin position="95"/>
        <end position="114"/>
    </location>
</feature>
<evidence type="ECO:0000256" key="2">
    <source>
        <dbReference type="ARBA" id="ARBA00007349"/>
    </source>
</evidence>
<organism evidence="7">
    <name type="scientific">Salmonella enterica</name>
    <name type="common">Salmonella choleraesuis</name>
    <dbReference type="NCBI Taxonomy" id="28901"/>
    <lineage>
        <taxon>Bacteria</taxon>
        <taxon>Pseudomonadati</taxon>
        <taxon>Pseudomonadota</taxon>
        <taxon>Gammaproteobacteria</taxon>
        <taxon>Enterobacterales</taxon>
        <taxon>Enterobacteriaceae</taxon>
        <taxon>Salmonella</taxon>
    </lineage>
</organism>
<evidence type="ECO:0000256" key="3">
    <source>
        <dbReference type="ARBA" id="ARBA00022692"/>
    </source>
</evidence>
<dbReference type="GO" id="GO:0022857">
    <property type="term" value="F:transmembrane transporter activity"/>
    <property type="evidence" value="ECO:0007669"/>
    <property type="project" value="InterPro"/>
</dbReference>
<dbReference type="PANTHER" id="PTHR42826">
    <property type="entry name" value="DICARBOXYLATE TRANSPORTER 2.1, CHLOROPLASTIC"/>
    <property type="match status" value="1"/>
</dbReference>
<feature type="transmembrane region" description="Helical" evidence="6">
    <location>
        <begin position="58"/>
        <end position="75"/>
    </location>
</feature>
<dbReference type="PIRSF" id="PIRSF002457">
    <property type="entry name" value="DASS"/>
    <property type="match status" value="1"/>
</dbReference>
<keyword evidence="5 6" id="KW-0472">Membrane</keyword>
<feature type="transmembrane region" description="Helical" evidence="6">
    <location>
        <begin position="227"/>
        <end position="249"/>
    </location>
</feature>
<gene>
    <name evidence="7" type="ORF">PN74_02620</name>
</gene>
<reference evidence="7" key="1">
    <citation type="submission" date="2018-07" db="EMBL/GenBank/DDBJ databases">
        <authorList>
            <consortium name="GenomeTrakr network: Whole genome sequencing for foodborne pathogen traceback"/>
        </authorList>
    </citation>
    <scope>NUCLEOTIDE SEQUENCE</scope>
    <source>
        <strain evidence="7">FLUFL-529</strain>
    </source>
</reference>
<dbReference type="AlphaFoldDB" id="A0A5U2Y2T8"/>
<dbReference type="NCBIfam" id="TIGR00785">
    <property type="entry name" value="dass"/>
    <property type="match status" value="1"/>
</dbReference>
<dbReference type="EMBL" id="AAGLAV010000002">
    <property type="protein sequence ID" value="EBP2540090.1"/>
    <property type="molecule type" value="Genomic_DNA"/>
</dbReference>
<evidence type="ECO:0000256" key="1">
    <source>
        <dbReference type="ARBA" id="ARBA00004141"/>
    </source>
</evidence>
<feature type="transmembrane region" description="Helical" evidence="6">
    <location>
        <begin position="313"/>
        <end position="334"/>
    </location>
</feature>
<feature type="transmembrane region" description="Helical" evidence="6">
    <location>
        <begin position="126"/>
        <end position="144"/>
    </location>
</feature>
<comment type="subcellular location">
    <subcellularLocation>
        <location evidence="1">Membrane</location>
        <topology evidence="1">Multi-pass membrane protein</topology>
    </subcellularLocation>
</comment>
<dbReference type="Pfam" id="PF00939">
    <property type="entry name" value="Na_sulph_symp"/>
    <property type="match status" value="1"/>
</dbReference>
<evidence type="ECO:0000256" key="5">
    <source>
        <dbReference type="ARBA" id="ARBA00023136"/>
    </source>
</evidence>
<evidence type="ECO:0000256" key="6">
    <source>
        <dbReference type="SAM" id="Phobius"/>
    </source>
</evidence>
<evidence type="ECO:0000256" key="4">
    <source>
        <dbReference type="ARBA" id="ARBA00022989"/>
    </source>
</evidence>
<name>A0A5U2Y2T8_SALER</name>
<feature type="transmembrane region" description="Helical" evidence="6">
    <location>
        <begin position="467"/>
        <end position="491"/>
    </location>
</feature>
<feature type="transmembrane region" description="Helical" evidence="6">
    <location>
        <begin position="346"/>
        <end position="365"/>
    </location>
</feature>
<feature type="transmembrane region" description="Helical" evidence="6">
    <location>
        <begin position="385"/>
        <end position="405"/>
    </location>
</feature>